<dbReference type="PANTHER" id="PTHR46383">
    <property type="entry name" value="ASPARTATE AMINOTRANSFERASE"/>
    <property type="match status" value="1"/>
</dbReference>
<protein>
    <submittedName>
        <fullName evidence="7">Aminotransferase class I/II-fold pyridoxal phosphate-dependent enzyme</fullName>
    </submittedName>
</protein>
<dbReference type="EMBL" id="CP094970">
    <property type="protein sequence ID" value="UYM06360.1"/>
    <property type="molecule type" value="Genomic_DNA"/>
</dbReference>
<organism evidence="7 8">
    <name type="scientific">Solicola gregarius</name>
    <dbReference type="NCBI Taxonomy" id="2908642"/>
    <lineage>
        <taxon>Bacteria</taxon>
        <taxon>Bacillati</taxon>
        <taxon>Actinomycetota</taxon>
        <taxon>Actinomycetes</taxon>
        <taxon>Propionibacteriales</taxon>
        <taxon>Nocardioidaceae</taxon>
        <taxon>Solicola</taxon>
    </lineage>
</organism>
<accession>A0AA46YL02</accession>
<gene>
    <name evidence="7" type="ORF">L0C25_04595</name>
</gene>
<evidence type="ECO:0000256" key="5">
    <source>
        <dbReference type="ARBA" id="ARBA00022898"/>
    </source>
</evidence>
<dbReference type="PANTHER" id="PTHR46383:SF1">
    <property type="entry name" value="ASPARTATE AMINOTRANSFERASE"/>
    <property type="match status" value="1"/>
</dbReference>
<evidence type="ECO:0000256" key="3">
    <source>
        <dbReference type="ARBA" id="ARBA00022576"/>
    </source>
</evidence>
<evidence type="ECO:0000256" key="4">
    <source>
        <dbReference type="ARBA" id="ARBA00022679"/>
    </source>
</evidence>
<dbReference type="InterPro" id="IPR015424">
    <property type="entry name" value="PyrdxlP-dep_Trfase"/>
</dbReference>
<dbReference type="GO" id="GO:0030170">
    <property type="term" value="F:pyridoxal phosphate binding"/>
    <property type="evidence" value="ECO:0007669"/>
    <property type="project" value="InterPro"/>
</dbReference>
<keyword evidence="8" id="KW-1185">Reference proteome</keyword>
<dbReference type="Proteomes" id="UP001164390">
    <property type="component" value="Chromosome"/>
</dbReference>
<evidence type="ECO:0000313" key="7">
    <source>
        <dbReference type="EMBL" id="UYM06360.1"/>
    </source>
</evidence>
<proteinExistence type="inferred from homology"/>
<comment type="similarity">
    <text evidence="2">Belongs to the class-I pyridoxal-phosphate-dependent aminotransferase family.</text>
</comment>
<dbReference type="RefSeq" id="WP_271635253.1">
    <property type="nucleotide sequence ID" value="NZ_CP094970.1"/>
</dbReference>
<dbReference type="AlphaFoldDB" id="A0AA46YL02"/>
<dbReference type="InterPro" id="IPR004839">
    <property type="entry name" value="Aminotransferase_I/II_large"/>
</dbReference>
<dbReference type="Gene3D" id="3.40.640.10">
    <property type="entry name" value="Type I PLP-dependent aspartate aminotransferase-like (Major domain)"/>
    <property type="match status" value="1"/>
</dbReference>
<dbReference type="InterPro" id="IPR015421">
    <property type="entry name" value="PyrdxlP-dep_Trfase_major"/>
</dbReference>
<dbReference type="InterPro" id="IPR050596">
    <property type="entry name" value="AspAT/PAT-like"/>
</dbReference>
<dbReference type="KEGG" id="sgrg:L0C25_04595"/>
<keyword evidence="4" id="KW-0808">Transferase</keyword>
<keyword evidence="3 7" id="KW-0032">Aminotransferase</keyword>
<evidence type="ECO:0000256" key="1">
    <source>
        <dbReference type="ARBA" id="ARBA00001933"/>
    </source>
</evidence>
<feature type="domain" description="Aminotransferase class I/classII large" evidence="6">
    <location>
        <begin position="2"/>
        <end position="337"/>
    </location>
</feature>
<dbReference type="GO" id="GO:0008483">
    <property type="term" value="F:transaminase activity"/>
    <property type="evidence" value="ECO:0007669"/>
    <property type="project" value="UniProtKB-KW"/>
</dbReference>
<evidence type="ECO:0000256" key="2">
    <source>
        <dbReference type="ARBA" id="ARBA00007441"/>
    </source>
</evidence>
<dbReference type="SUPFAM" id="SSF53383">
    <property type="entry name" value="PLP-dependent transferases"/>
    <property type="match status" value="1"/>
</dbReference>
<keyword evidence="5" id="KW-0663">Pyridoxal phosphate</keyword>
<dbReference type="Pfam" id="PF00155">
    <property type="entry name" value="Aminotran_1_2"/>
    <property type="match status" value="1"/>
</dbReference>
<dbReference type="CDD" id="cd00609">
    <property type="entry name" value="AAT_like"/>
    <property type="match status" value="1"/>
</dbReference>
<sequence>MGEPTLDTPDEIVEACVASLRNGETHYVDQRGLPELRAALANQLQQRSGIAWRADQVLVTHGATSALAAVMLALIDPGDVVVIPQPAYSLYEDVVTLAGGVSRLVALSDDLHWDLKALEEAFVGARMMVFANPSNPTGMVHTAHELRTLAALAERSGVMVVADEAYDRIVFDGTKFTSVLGVTDLAEHALYVQTFSKTYAMTGWRLGYVAGPAELLKPVARVHATMNGSCNAFVQRAAMVACEMESSSLTAMAAEYERKRDVLIRQLAACRTLTVRRPEGAFYALVGYRHSYDSVWVSEQLLSRGVVVRAGSEYGPDGEGFIRLSFATSMERLETAVPIITDFFDRLPLQP</sequence>
<reference evidence="7" key="1">
    <citation type="submission" date="2022-01" db="EMBL/GenBank/DDBJ databases">
        <title>Nocardioidaceae gen. sp. A5X3R13.</title>
        <authorList>
            <person name="Lopez Marin M.A."/>
            <person name="Uhlik O."/>
        </authorList>
    </citation>
    <scope>NUCLEOTIDE SEQUENCE</scope>
    <source>
        <strain evidence="7">A5X3R13</strain>
    </source>
</reference>
<dbReference type="Gene3D" id="3.90.1150.10">
    <property type="entry name" value="Aspartate Aminotransferase, domain 1"/>
    <property type="match status" value="1"/>
</dbReference>
<dbReference type="InterPro" id="IPR015422">
    <property type="entry name" value="PyrdxlP-dep_Trfase_small"/>
</dbReference>
<evidence type="ECO:0000259" key="6">
    <source>
        <dbReference type="Pfam" id="PF00155"/>
    </source>
</evidence>
<evidence type="ECO:0000313" key="8">
    <source>
        <dbReference type="Proteomes" id="UP001164390"/>
    </source>
</evidence>
<dbReference type="GO" id="GO:0006520">
    <property type="term" value="P:amino acid metabolic process"/>
    <property type="evidence" value="ECO:0007669"/>
    <property type="project" value="InterPro"/>
</dbReference>
<dbReference type="PRINTS" id="PR00753">
    <property type="entry name" value="ACCSYNTHASE"/>
</dbReference>
<comment type="cofactor">
    <cofactor evidence="1">
        <name>pyridoxal 5'-phosphate</name>
        <dbReference type="ChEBI" id="CHEBI:597326"/>
    </cofactor>
</comment>
<name>A0AA46YL02_9ACTN</name>